<feature type="transmembrane region" description="Helical" evidence="1">
    <location>
        <begin position="405"/>
        <end position="429"/>
    </location>
</feature>
<dbReference type="Proteomes" id="UP000177845">
    <property type="component" value="Unassembled WGS sequence"/>
</dbReference>
<keyword evidence="1" id="KW-1133">Transmembrane helix</keyword>
<reference evidence="3 4" key="1">
    <citation type="journal article" date="2016" name="Nat. Commun.">
        <title>Thousands of microbial genomes shed light on interconnected biogeochemical processes in an aquifer system.</title>
        <authorList>
            <person name="Anantharaman K."/>
            <person name="Brown C.T."/>
            <person name="Hug L.A."/>
            <person name="Sharon I."/>
            <person name="Castelle C.J."/>
            <person name="Probst A.J."/>
            <person name="Thomas B.C."/>
            <person name="Singh A."/>
            <person name="Wilkins M.J."/>
            <person name="Karaoz U."/>
            <person name="Brodie E.L."/>
            <person name="Williams K.H."/>
            <person name="Hubbard S.S."/>
            <person name="Banfield J.F."/>
        </authorList>
    </citation>
    <scope>NUCLEOTIDE SEQUENCE [LARGE SCALE GENOMIC DNA]</scope>
</reference>
<keyword evidence="1" id="KW-0812">Transmembrane</keyword>
<sequence>MSKTTKFLLPIVIFSFILSLGQGPVFAADPKCEVEKRMFDKNLFSDLLGIPLTTKDFVTSVATSAYSTVSGFGITETVNCGSYVAAQLSLPTTGGIGYFYDCAGTDTAVCDQMLNSQPSGGSAGTTNWLASYSQSRVAGTLLGAAYLTENFTMNEPLPANLAFYVNDTLSRVPLVNRTFAQTQDYGHALLNSILGTWKVFRNLAYALMALILLYTGIIIILRRKISSQLVVSVQYALPRIIIAIILITFSYPIGATIGSLGWTLFKSNWAIAESVFRDSFAGTAIAGTIAQGGALRLWATMIPLISLTGTGPIFLLAIVAIVIIYLVAGLIFNFKAIIIYIKIILSILTAPLEFALGAVPGNDEKIKGWFMRMAKYTLTLFGMGIILPLGTIIAMFVALDYAVETAGVGVLLSMAMPIFIILYCFGIGIGMEKRIEEFMGTGQKKR</sequence>
<organism evidence="3 4">
    <name type="scientific">candidate division WWE3 bacterium RIFOXYD1_FULL_43_17</name>
    <dbReference type="NCBI Taxonomy" id="1802652"/>
    <lineage>
        <taxon>Bacteria</taxon>
        <taxon>Katanobacteria</taxon>
    </lineage>
</organism>
<evidence type="ECO:0008006" key="5">
    <source>
        <dbReference type="Google" id="ProtNLM"/>
    </source>
</evidence>
<dbReference type="AlphaFoldDB" id="A0A1F4XEK7"/>
<evidence type="ECO:0000256" key="1">
    <source>
        <dbReference type="SAM" id="Phobius"/>
    </source>
</evidence>
<evidence type="ECO:0000313" key="4">
    <source>
        <dbReference type="Proteomes" id="UP000177845"/>
    </source>
</evidence>
<protein>
    <recommendedName>
        <fullName evidence="5">Glycerophosphoryl diester phosphodiesterase membrane domain-containing protein</fullName>
    </recommendedName>
</protein>
<feature type="transmembrane region" description="Helical" evidence="1">
    <location>
        <begin position="311"/>
        <end position="331"/>
    </location>
</feature>
<feature type="transmembrane region" description="Helical" evidence="1">
    <location>
        <begin position="241"/>
        <end position="265"/>
    </location>
</feature>
<feature type="transmembrane region" description="Helical" evidence="1">
    <location>
        <begin position="203"/>
        <end position="221"/>
    </location>
</feature>
<keyword evidence="2" id="KW-0732">Signal</keyword>
<feature type="chain" id="PRO_5009515329" description="Glycerophosphoryl diester phosphodiesterase membrane domain-containing protein" evidence="2">
    <location>
        <begin position="28"/>
        <end position="446"/>
    </location>
</feature>
<keyword evidence="1" id="KW-0472">Membrane</keyword>
<evidence type="ECO:0000256" key="2">
    <source>
        <dbReference type="SAM" id="SignalP"/>
    </source>
</evidence>
<gene>
    <name evidence="3" type="ORF">A3K01_03240</name>
</gene>
<feature type="signal peptide" evidence="2">
    <location>
        <begin position="1"/>
        <end position="27"/>
    </location>
</feature>
<accession>A0A1F4XEK7</accession>
<comment type="caution">
    <text evidence="3">The sequence shown here is derived from an EMBL/GenBank/DDBJ whole genome shotgun (WGS) entry which is preliminary data.</text>
</comment>
<dbReference type="EMBL" id="MEWJ01000022">
    <property type="protein sequence ID" value="OGC80076.1"/>
    <property type="molecule type" value="Genomic_DNA"/>
</dbReference>
<feature type="transmembrane region" description="Helical" evidence="1">
    <location>
        <begin position="337"/>
        <end position="359"/>
    </location>
</feature>
<evidence type="ECO:0000313" key="3">
    <source>
        <dbReference type="EMBL" id="OGC80076.1"/>
    </source>
</evidence>
<feature type="transmembrane region" description="Helical" evidence="1">
    <location>
        <begin position="380"/>
        <end position="399"/>
    </location>
</feature>
<proteinExistence type="predicted"/>
<feature type="transmembrane region" description="Helical" evidence="1">
    <location>
        <begin position="280"/>
        <end position="299"/>
    </location>
</feature>
<name>A0A1F4XEK7_UNCKA</name>